<dbReference type="EC" id="6.3.4.14" evidence="2"/>
<accession>A0A1H0FXF0</accession>
<dbReference type="GO" id="GO:0046872">
    <property type="term" value="F:metal ion binding"/>
    <property type="evidence" value="ECO:0007669"/>
    <property type="project" value="InterPro"/>
</dbReference>
<dbReference type="EMBL" id="FNIR01000003">
    <property type="protein sequence ID" value="SDN99346.1"/>
    <property type="molecule type" value="Genomic_DNA"/>
</dbReference>
<evidence type="ECO:0000313" key="10">
    <source>
        <dbReference type="EMBL" id="SDN99346.1"/>
    </source>
</evidence>
<evidence type="ECO:0000256" key="7">
    <source>
        <dbReference type="PROSITE-ProRule" id="PRU00409"/>
    </source>
</evidence>
<dbReference type="InterPro" id="IPR011761">
    <property type="entry name" value="ATP-grasp"/>
</dbReference>
<dbReference type="Proteomes" id="UP000199088">
    <property type="component" value="Unassembled WGS sequence"/>
</dbReference>
<evidence type="ECO:0000259" key="9">
    <source>
        <dbReference type="PROSITE" id="PS50979"/>
    </source>
</evidence>
<dbReference type="PANTHER" id="PTHR48095">
    <property type="entry name" value="PYRUVATE CARBOXYLASE SUBUNIT A"/>
    <property type="match status" value="1"/>
</dbReference>
<dbReference type="OrthoDB" id="9760256at2"/>
<evidence type="ECO:0000256" key="2">
    <source>
        <dbReference type="ARBA" id="ARBA00013263"/>
    </source>
</evidence>
<dbReference type="SMART" id="SM00878">
    <property type="entry name" value="Biotin_carb_C"/>
    <property type="match status" value="1"/>
</dbReference>
<evidence type="ECO:0000256" key="4">
    <source>
        <dbReference type="ARBA" id="ARBA00022741"/>
    </source>
</evidence>
<dbReference type="InterPro" id="IPR005479">
    <property type="entry name" value="CPAse_ATP-bd"/>
</dbReference>
<keyword evidence="5 7" id="KW-0067">ATP-binding</keyword>
<dbReference type="SUPFAM" id="SSF51246">
    <property type="entry name" value="Rudiment single hybrid motif"/>
    <property type="match status" value="1"/>
</dbReference>
<dbReference type="Pfam" id="PF02786">
    <property type="entry name" value="CPSase_L_D2"/>
    <property type="match status" value="1"/>
</dbReference>
<dbReference type="InterPro" id="IPR011054">
    <property type="entry name" value="Rudment_hybrid_motif"/>
</dbReference>
<protein>
    <recommendedName>
        <fullName evidence="2">biotin carboxylase</fullName>
        <ecNumber evidence="2">6.3.4.14</ecNumber>
    </recommendedName>
</protein>
<dbReference type="PROSITE" id="PS50979">
    <property type="entry name" value="BC"/>
    <property type="match status" value="1"/>
</dbReference>
<evidence type="ECO:0000256" key="1">
    <source>
        <dbReference type="ARBA" id="ARBA00003761"/>
    </source>
</evidence>
<evidence type="ECO:0000256" key="6">
    <source>
        <dbReference type="ARBA" id="ARBA00048600"/>
    </source>
</evidence>
<dbReference type="Pfam" id="PF00289">
    <property type="entry name" value="Biotin_carb_N"/>
    <property type="match status" value="1"/>
</dbReference>
<comment type="catalytic activity">
    <reaction evidence="6">
        <text>N(6)-biotinyl-L-lysyl-[protein] + hydrogencarbonate + ATP = N(6)-carboxybiotinyl-L-lysyl-[protein] + ADP + phosphate + H(+)</text>
        <dbReference type="Rhea" id="RHEA:13501"/>
        <dbReference type="Rhea" id="RHEA-COMP:10505"/>
        <dbReference type="Rhea" id="RHEA-COMP:10506"/>
        <dbReference type="ChEBI" id="CHEBI:15378"/>
        <dbReference type="ChEBI" id="CHEBI:17544"/>
        <dbReference type="ChEBI" id="CHEBI:30616"/>
        <dbReference type="ChEBI" id="CHEBI:43474"/>
        <dbReference type="ChEBI" id="CHEBI:83144"/>
        <dbReference type="ChEBI" id="CHEBI:83145"/>
        <dbReference type="ChEBI" id="CHEBI:456216"/>
        <dbReference type="EC" id="6.3.4.14"/>
    </reaction>
</comment>
<dbReference type="SUPFAM" id="SSF52440">
    <property type="entry name" value="PreATP-grasp domain"/>
    <property type="match status" value="1"/>
</dbReference>
<dbReference type="AlphaFoldDB" id="A0A1H0FXF0"/>
<sequence>MTRVLVANRGEIAVRVVRACRRLGFEVVVAVSAADRDSLAARLADRAVCIGPADPGRSYLRPELLAQAAVSVGADVVHPGYGFCSEKPELGELLAEEGIAFAGPRPETLRAVGDKSSARREAIAADVPVSPAEDVADLAAAHAAADRIGYPALLKAVHGGGGRGIHLVREPADLDRTFDLAAAEARAGFGDGALYLERYYADARHVEVQVFGDGEGGVLVAGDRDCSVQRRHQKVLEEAPAPGLSPATRALLHDSAARLARHLRYTGAGTVEFLVDDSAGADPATVVFLEVNGRIQVEHPVTEELFGIDLVAAQLLLAAGLPTGLPESLPEPHGHVVECRVTAEDAWVGFRPSPGRITAVVWPAGPGIRVDTHTTDGYLFPPFYDSLLGKLVVRAHDRTAALDAMAAALGNARVDGIATTLDFLDWLVAQPDVRRGGVTTQWLDRVWPEVAGARTAVGAA</sequence>
<evidence type="ECO:0000313" key="11">
    <source>
        <dbReference type="Proteomes" id="UP000199088"/>
    </source>
</evidence>
<organism evidence="10 11">
    <name type="scientific">Klenkia soli</name>
    <dbReference type="NCBI Taxonomy" id="1052260"/>
    <lineage>
        <taxon>Bacteria</taxon>
        <taxon>Bacillati</taxon>
        <taxon>Actinomycetota</taxon>
        <taxon>Actinomycetes</taxon>
        <taxon>Geodermatophilales</taxon>
        <taxon>Geodermatophilaceae</taxon>
        <taxon>Klenkia</taxon>
    </lineage>
</organism>
<evidence type="ECO:0000259" key="8">
    <source>
        <dbReference type="PROSITE" id="PS50975"/>
    </source>
</evidence>
<dbReference type="Gene3D" id="3.30.470.20">
    <property type="entry name" value="ATP-grasp fold, B domain"/>
    <property type="match status" value="1"/>
</dbReference>
<keyword evidence="3" id="KW-0436">Ligase</keyword>
<dbReference type="InterPro" id="IPR016185">
    <property type="entry name" value="PreATP-grasp_dom_sf"/>
</dbReference>
<dbReference type="STRING" id="1052260.SAMN05660199_01065"/>
<proteinExistence type="predicted"/>
<gene>
    <name evidence="10" type="ORF">SAMN05660199_01065</name>
</gene>
<dbReference type="GO" id="GO:0004075">
    <property type="term" value="F:biotin carboxylase activity"/>
    <property type="evidence" value="ECO:0007669"/>
    <property type="project" value="UniProtKB-EC"/>
</dbReference>
<dbReference type="InterPro" id="IPR011764">
    <property type="entry name" value="Biotin_carboxylation_dom"/>
</dbReference>
<dbReference type="RefSeq" id="WP_091241045.1">
    <property type="nucleotide sequence ID" value="NZ_FNIR01000003.1"/>
</dbReference>
<dbReference type="GO" id="GO:0005524">
    <property type="term" value="F:ATP binding"/>
    <property type="evidence" value="ECO:0007669"/>
    <property type="project" value="UniProtKB-UniRule"/>
</dbReference>
<dbReference type="PROSITE" id="PS50975">
    <property type="entry name" value="ATP_GRASP"/>
    <property type="match status" value="1"/>
</dbReference>
<dbReference type="SUPFAM" id="SSF56059">
    <property type="entry name" value="Glutathione synthetase ATP-binding domain-like"/>
    <property type="match status" value="1"/>
</dbReference>
<dbReference type="InterPro" id="IPR005482">
    <property type="entry name" value="Biotin_COase_C"/>
</dbReference>
<dbReference type="InterPro" id="IPR005481">
    <property type="entry name" value="BC-like_N"/>
</dbReference>
<reference evidence="11" key="1">
    <citation type="submission" date="2016-10" db="EMBL/GenBank/DDBJ databases">
        <authorList>
            <person name="Varghese N."/>
            <person name="Submissions S."/>
        </authorList>
    </citation>
    <scope>NUCLEOTIDE SEQUENCE [LARGE SCALE GENOMIC DNA]</scope>
    <source>
        <strain evidence="11">DSM 45843</strain>
    </source>
</reference>
<feature type="domain" description="Biotin carboxylation" evidence="9">
    <location>
        <begin position="1"/>
        <end position="448"/>
    </location>
</feature>
<comment type="function">
    <text evidence="1">This protein is a component of the acetyl coenzyme A carboxylase complex; first, biotin carboxylase catalyzes the carboxylation of the carrier protein and then the transcarboxylase transfers the carboxyl group to form malonyl-CoA.</text>
</comment>
<name>A0A1H0FXF0_9ACTN</name>
<evidence type="ECO:0000256" key="3">
    <source>
        <dbReference type="ARBA" id="ARBA00022598"/>
    </source>
</evidence>
<keyword evidence="11" id="KW-1185">Reference proteome</keyword>
<dbReference type="Pfam" id="PF02785">
    <property type="entry name" value="Biotin_carb_C"/>
    <property type="match status" value="1"/>
</dbReference>
<dbReference type="PANTHER" id="PTHR48095:SF2">
    <property type="entry name" value="BIOTIN CARBOXYLASE, CHLOROPLASTIC"/>
    <property type="match status" value="1"/>
</dbReference>
<evidence type="ECO:0000256" key="5">
    <source>
        <dbReference type="ARBA" id="ARBA00022840"/>
    </source>
</evidence>
<feature type="domain" description="ATP-grasp" evidence="8">
    <location>
        <begin position="119"/>
        <end position="319"/>
    </location>
</feature>
<dbReference type="InterPro" id="IPR051602">
    <property type="entry name" value="ACC_Biotin_Carboxylase"/>
</dbReference>
<keyword evidence="4 7" id="KW-0547">Nucleotide-binding</keyword>